<evidence type="ECO:0000256" key="1">
    <source>
        <dbReference type="ARBA" id="ARBA00004571"/>
    </source>
</evidence>
<dbReference type="PANTHER" id="PTHR47234">
    <property type="match status" value="1"/>
</dbReference>
<dbReference type="EMBL" id="JBHRSU010000033">
    <property type="protein sequence ID" value="MFC3101454.1"/>
    <property type="molecule type" value="Genomic_DNA"/>
</dbReference>
<evidence type="ECO:0000259" key="13">
    <source>
        <dbReference type="Pfam" id="PF00593"/>
    </source>
</evidence>
<feature type="domain" description="TonB-dependent receptor plug" evidence="14">
    <location>
        <begin position="60"/>
        <end position="171"/>
    </location>
</feature>
<dbReference type="InterPro" id="IPR036942">
    <property type="entry name" value="Beta-barrel_TonB_sf"/>
</dbReference>
<feature type="signal peptide" evidence="12">
    <location>
        <begin position="1"/>
        <end position="34"/>
    </location>
</feature>
<feature type="domain" description="TonB-dependent receptor-like beta-barrel" evidence="13">
    <location>
        <begin position="340"/>
        <end position="855"/>
    </location>
</feature>
<evidence type="ECO:0000313" key="15">
    <source>
        <dbReference type="EMBL" id="MFC3101454.1"/>
    </source>
</evidence>
<keyword evidence="7 9" id="KW-0472">Membrane</keyword>
<keyword evidence="15" id="KW-0675">Receptor</keyword>
<dbReference type="PANTHER" id="PTHR47234:SF2">
    <property type="entry name" value="TONB-DEPENDENT RECEPTOR"/>
    <property type="match status" value="1"/>
</dbReference>
<keyword evidence="6 10" id="KW-0798">TonB box</keyword>
<evidence type="ECO:0000256" key="2">
    <source>
        <dbReference type="ARBA" id="ARBA00022448"/>
    </source>
</evidence>
<dbReference type="Pfam" id="PF07715">
    <property type="entry name" value="Plug"/>
    <property type="match status" value="1"/>
</dbReference>
<keyword evidence="4 9" id="KW-0812">Transmembrane</keyword>
<protein>
    <submittedName>
        <fullName evidence="15">TonB-dependent receptor plug domain-containing protein</fullName>
    </submittedName>
</protein>
<dbReference type="InterPro" id="IPR012910">
    <property type="entry name" value="Plug_dom"/>
</dbReference>
<accession>A0ABV7EFF9</accession>
<evidence type="ECO:0000313" key="16">
    <source>
        <dbReference type="Proteomes" id="UP001595378"/>
    </source>
</evidence>
<dbReference type="PROSITE" id="PS00430">
    <property type="entry name" value="TONB_DEPENDENT_REC_1"/>
    <property type="match status" value="1"/>
</dbReference>
<proteinExistence type="inferred from homology"/>
<sequence>MLKLKGNRAEMLLRSASLATIAVSSLVWSPAVIAQEAEEEPRADTIVVTGSRIAEVPVGSAATVLGRADIETSAGVTIDRIIKELPQNFDLGVSENSRAQTGGSGNIVYGNTVNLRGIGPYATLVLIDGHRVVNNSRSTDPSVLPTLGVQRVEVVADGASAIYGSDAVAGVVNLIPRRNLDGLEMFARYGFADRADFDENAMGVAFGDMFDGGQFMVAYEHVRRSRLSGDDRDFFTADQTAFGGRDYRTTRCAPGTLVIGTTTYALPEQYTQANANAITAGTRNLCETNPGQDLFPRQEYKSANATFDYEIAPWVEIFADAFWSRRDFDRRAATPSVRLTVPQTNAFFVRPDFFTGTSYFIDYSFENDYPITGTTGYAKSWQVTPGLRFNLPGGWTAEALVGIGETRDFSGSYDGLNNAALNAALASSNPQLAFDPYGLGRTNAAVLSGIFNQLFLAPTNGDLTVYEARANGPLFELPGGTVAVAAGYERQEFEVALGTARGNPGTPITFRNFGRTVDSGYIEVLLPIFGAGNAVPGFEELTINAAIRHDSYSDAGKTTNPKIGVNWTPTDGLTLRGSYGTSFRAPTLPEIYGNSNNLFGQQYTNPAGGATLLGFALSGQNLDLKPETATTWSVGADFDAVPNLRLSLTYFNVDYSNQVIANLSNLAILTQAADYEGTGVILRGTAARDRVQELLNAGIVLLGTPITGGDINTVDIFVDGRSRNLGKSITRGIDFAGSYLIDVSANDTLTLSASGTYLINYKVATTPTAATQDRLNQIFQPLKFKARVSADWEHGPISARVLATHVGGYTNTAIAPNEPVGSYTPIDLSVTYRFGQEMPGTLLEGLSITGEVRNVFDIDPPYVNLAPGGNGSGGYDATASNPIGRVFALGARLVF</sequence>
<gene>
    <name evidence="15" type="ORF">ACFODK_11200</name>
</gene>
<dbReference type="SUPFAM" id="SSF56935">
    <property type="entry name" value="Porins"/>
    <property type="match status" value="1"/>
</dbReference>
<name>A0ABV7EFF9_9SPHN</name>
<dbReference type="PROSITE" id="PS52016">
    <property type="entry name" value="TONB_DEPENDENT_REC_3"/>
    <property type="match status" value="1"/>
</dbReference>
<dbReference type="Gene3D" id="2.40.170.20">
    <property type="entry name" value="TonB-dependent receptor, beta-barrel domain"/>
    <property type="match status" value="1"/>
</dbReference>
<comment type="similarity">
    <text evidence="9 11">Belongs to the TonB-dependent receptor family.</text>
</comment>
<dbReference type="InterPro" id="IPR039426">
    <property type="entry name" value="TonB-dep_rcpt-like"/>
</dbReference>
<dbReference type="Gene3D" id="2.170.130.10">
    <property type="entry name" value="TonB-dependent receptor, plug domain"/>
    <property type="match status" value="1"/>
</dbReference>
<evidence type="ECO:0000256" key="7">
    <source>
        <dbReference type="ARBA" id="ARBA00023136"/>
    </source>
</evidence>
<reference evidence="16" key="1">
    <citation type="journal article" date="2019" name="Int. J. Syst. Evol. Microbiol.">
        <title>The Global Catalogue of Microorganisms (GCM) 10K type strain sequencing project: providing services to taxonomists for standard genome sequencing and annotation.</title>
        <authorList>
            <consortium name="The Broad Institute Genomics Platform"/>
            <consortium name="The Broad Institute Genome Sequencing Center for Infectious Disease"/>
            <person name="Wu L."/>
            <person name="Ma J."/>
        </authorList>
    </citation>
    <scope>NUCLEOTIDE SEQUENCE [LARGE SCALE GENOMIC DNA]</scope>
    <source>
        <strain evidence="16">KCTC 52606</strain>
    </source>
</reference>
<evidence type="ECO:0000259" key="14">
    <source>
        <dbReference type="Pfam" id="PF07715"/>
    </source>
</evidence>
<feature type="chain" id="PRO_5045887753" evidence="12">
    <location>
        <begin position="35"/>
        <end position="895"/>
    </location>
</feature>
<evidence type="ECO:0000256" key="8">
    <source>
        <dbReference type="ARBA" id="ARBA00023237"/>
    </source>
</evidence>
<evidence type="ECO:0000256" key="12">
    <source>
        <dbReference type="SAM" id="SignalP"/>
    </source>
</evidence>
<dbReference type="Pfam" id="PF00593">
    <property type="entry name" value="TonB_dep_Rec_b-barrel"/>
    <property type="match status" value="1"/>
</dbReference>
<keyword evidence="8 9" id="KW-0998">Cell outer membrane</keyword>
<feature type="short sequence motif" description="TonB box" evidence="10">
    <location>
        <begin position="45"/>
        <end position="51"/>
    </location>
</feature>
<dbReference type="Proteomes" id="UP001595378">
    <property type="component" value="Unassembled WGS sequence"/>
</dbReference>
<evidence type="ECO:0000256" key="3">
    <source>
        <dbReference type="ARBA" id="ARBA00022452"/>
    </source>
</evidence>
<evidence type="ECO:0000256" key="4">
    <source>
        <dbReference type="ARBA" id="ARBA00022692"/>
    </source>
</evidence>
<keyword evidence="2 9" id="KW-0813">Transport</keyword>
<keyword evidence="5 12" id="KW-0732">Signal</keyword>
<dbReference type="InterPro" id="IPR037066">
    <property type="entry name" value="Plug_dom_sf"/>
</dbReference>
<evidence type="ECO:0000256" key="11">
    <source>
        <dbReference type="RuleBase" id="RU003357"/>
    </source>
</evidence>
<evidence type="ECO:0000256" key="10">
    <source>
        <dbReference type="PROSITE-ProRule" id="PRU10143"/>
    </source>
</evidence>
<keyword evidence="16" id="KW-1185">Reference proteome</keyword>
<keyword evidence="3 9" id="KW-1134">Transmembrane beta strand</keyword>
<dbReference type="InterPro" id="IPR010916">
    <property type="entry name" value="TonB_box_CS"/>
</dbReference>
<evidence type="ECO:0000256" key="5">
    <source>
        <dbReference type="ARBA" id="ARBA00022729"/>
    </source>
</evidence>
<dbReference type="InterPro" id="IPR000531">
    <property type="entry name" value="Beta-barrel_TonB"/>
</dbReference>
<comment type="subcellular location">
    <subcellularLocation>
        <location evidence="1 9">Cell outer membrane</location>
        <topology evidence="1 9">Multi-pass membrane protein</topology>
    </subcellularLocation>
</comment>
<comment type="caution">
    <text evidence="15">The sequence shown here is derived from an EMBL/GenBank/DDBJ whole genome shotgun (WGS) entry which is preliminary data.</text>
</comment>
<evidence type="ECO:0000256" key="9">
    <source>
        <dbReference type="PROSITE-ProRule" id="PRU01360"/>
    </source>
</evidence>
<dbReference type="RefSeq" id="WP_336919069.1">
    <property type="nucleotide sequence ID" value="NZ_JBANRN010000008.1"/>
</dbReference>
<evidence type="ECO:0000256" key="6">
    <source>
        <dbReference type="ARBA" id="ARBA00023077"/>
    </source>
</evidence>
<organism evidence="15 16">
    <name type="scientific">Alteraurantiacibacter lauratis</name>
    <dbReference type="NCBI Taxonomy" id="2054627"/>
    <lineage>
        <taxon>Bacteria</taxon>
        <taxon>Pseudomonadati</taxon>
        <taxon>Pseudomonadota</taxon>
        <taxon>Alphaproteobacteria</taxon>
        <taxon>Sphingomonadales</taxon>
        <taxon>Erythrobacteraceae</taxon>
        <taxon>Alteraurantiacibacter</taxon>
    </lineage>
</organism>